<protein>
    <submittedName>
        <fullName evidence="1">Uncharacterized protein</fullName>
    </submittedName>
</protein>
<accession>A0A1A9ZHD1</accession>
<sequence length="64" mass="7286">MSNSPPGSNIHSLDATIHYVRLEVYVCYRGGELLLKFLKQELFKVIKRENNNKAVALILNAILE</sequence>
<organism evidence="1 2">
    <name type="scientific">Glossina pallidipes</name>
    <name type="common">Tsetse fly</name>
    <dbReference type="NCBI Taxonomy" id="7398"/>
    <lineage>
        <taxon>Eukaryota</taxon>
        <taxon>Metazoa</taxon>
        <taxon>Ecdysozoa</taxon>
        <taxon>Arthropoda</taxon>
        <taxon>Hexapoda</taxon>
        <taxon>Insecta</taxon>
        <taxon>Pterygota</taxon>
        <taxon>Neoptera</taxon>
        <taxon>Endopterygota</taxon>
        <taxon>Diptera</taxon>
        <taxon>Brachycera</taxon>
        <taxon>Muscomorpha</taxon>
        <taxon>Hippoboscoidea</taxon>
        <taxon>Glossinidae</taxon>
        <taxon>Glossina</taxon>
    </lineage>
</organism>
<reference evidence="2" key="1">
    <citation type="submission" date="2014-03" db="EMBL/GenBank/DDBJ databases">
        <authorList>
            <person name="Aksoy S."/>
            <person name="Warren W."/>
            <person name="Wilson R.K."/>
        </authorList>
    </citation>
    <scope>NUCLEOTIDE SEQUENCE [LARGE SCALE GENOMIC DNA]</scope>
    <source>
        <strain evidence="2">IAEA</strain>
    </source>
</reference>
<dbReference type="VEuPathDB" id="VectorBase:GPAI014716"/>
<dbReference type="AlphaFoldDB" id="A0A1A9ZHD1"/>
<reference evidence="1" key="2">
    <citation type="submission" date="2020-05" db="UniProtKB">
        <authorList>
            <consortium name="EnsemblMetazoa"/>
        </authorList>
    </citation>
    <scope>IDENTIFICATION</scope>
    <source>
        <strain evidence="1">IAEA</strain>
    </source>
</reference>
<evidence type="ECO:0000313" key="2">
    <source>
        <dbReference type="Proteomes" id="UP000092445"/>
    </source>
</evidence>
<dbReference type="EnsemblMetazoa" id="GPAI014716-RA">
    <property type="protein sequence ID" value="GPAI014716-PA"/>
    <property type="gene ID" value="GPAI014716"/>
</dbReference>
<dbReference type="Proteomes" id="UP000092445">
    <property type="component" value="Unassembled WGS sequence"/>
</dbReference>
<evidence type="ECO:0000313" key="1">
    <source>
        <dbReference type="EnsemblMetazoa" id="GPAI014716-PA"/>
    </source>
</evidence>
<name>A0A1A9ZHD1_GLOPL</name>
<keyword evidence="2" id="KW-1185">Reference proteome</keyword>
<proteinExistence type="predicted"/>